<evidence type="ECO:0000313" key="2">
    <source>
        <dbReference type="Proteomes" id="UP000294564"/>
    </source>
</evidence>
<dbReference type="Proteomes" id="UP000294564">
    <property type="component" value="Unassembled WGS sequence"/>
</dbReference>
<dbReference type="InterPro" id="IPR022513">
    <property type="entry name" value="TOMM_pelo"/>
</dbReference>
<proteinExistence type="predicted"/>
<dbReference type="EMBL" id="SLXM01000007">
    <property type="protein sequence ID" value="TCP24022.1"/>
    <property type="molecule type" value="Genomic_DNA"/>
</dbReference>
<dbReference type="GO" id="GO:0003824">
    <property type="term" value="F:catalytic activity"/>
    <property type="evidence" value="ECO:0007669"/>
    <property type="project" value="InterPro"/>
</dbReference>
<dbReference type="RefSeq" id="WP_132795291.1">
    <property type="nucleotide sequence ID" value="NZ_SLXM01000007.1"/>
</dbReference>
<dbReference type="AlphaFoldDB" id="A0A4R2NQR2"/>
<dbReference type="OrthoDB" id="1275056at2"/>
<organism evidence="1 2">
    <name type="scientific">Tenacibaculum skagerrakense</name>
    <dbReference type="NCBI Taxonomy" id="186571"/>
    <lineage>
        <taxon>Bacteria</taxon>
        <taxon>Pseudomonadati</taxon>
        <taxon>Bacteroidota</taxon>
        <taxon>Flavobacteriia</taxon>
        <taxon>Flavobacteriales</taxon>
        <taxon>Flavobacteriaceae</taxon>
        <taxon>Tenacibaculum</taxon>
    </lineage>
</organism>
<dbReference type="SUPFAM" id="SSF56209">
    <property type="entry name" value="Nitrile hydratase alpha chain"/>
    <property type="match status" value="1"/>
</dbReference>
<sequence>MESTKENQLFNTIVKKAWEDANFKNELIQNPVEAIEKLTGEKLDLPEGKQVVVNDQTNTSYVYINIPAKPEMDDLQLSEEQLEAVAGGTSIGDIIDIISDILKPSLPTIPKIL</sequence>
<accession>A0A4R2NQR2</accession>
<dbReference type="NCBIfam" id="TIGR03793">
    <property type="entry name" value="leader_NHLP"/>
    <property type="match status" value="1"/>
</dbReference>
<dbReference type="InterPro" id="IPR036648">
    <property type="entry name" value="CN_Hdrase_a/SCN_Hdrase_g_sf"/>
</dbReference>
<dbReference type="GO" id="GO:0046914">
    <property type="term" value="F:transition metal ion binding"/>
    <property type="evidence" value="ECO:0007669"/>
    <property type="project" value="InterPro"/>
</dbReference>
<gene>
    <name evidence="1" type="ORF">EV195_107188</name>
</gene>
<evidence type="ECO:0000313" key="1">
    <source>
        <dbReference type="EMBL" id="TCP24022.1"/>
    </source>
</evidence>
<reference evidence="1 2" key="1">
    <citation type="submission" date="2019-03" db="EMBL/GenBank/DDBJ databases">
        <title>Genomic Encyclopedia of Type Strains, Phase IV (KMG-IV): sequencing the most valuable type-strain genomes for metagenomic binning, comparative biology and taxonomic classification.</title>
        <authorList>
            <person name="Goeker M."/>
        </authorList>
    </citation>
    <scope>NUCLEOTIDE SEQUENCE [LARGE SCALE GENOMIC DNA]</scope>
    <source>
        <strain evidence="1 2">DSM 14836</strain>
    </source>
</reference>
<protein>
    <submittedName>
        <fullName evidence="1">Putative ribosomally synthesized peptide</fullName>
    </submittedName>
</protein>
<dbReference type="Gene3D" id="3.90.330.10">
    <property type="entry name" value="Nitrile hydratase alpha /Thiocyanate hydrolase gamma"/>
    <property type="match status" value="1"/>
</dbReference>
<name>A0A4R2NQR2_9FLAO</name>
<comment type="caution">
    <text evidence="1">The sequence shown here is derived from an EMBL/GenBank/DDBJ whole genome shotgun (WGS) entry which is preliminary data.</text>
</comment>
<keyword evidence="2" id="KW-1185">Reference proteome</keyword>